<dbReference type="KEGG" id="hje:HacjB3_05490"/>
<proteinExistence type="predicted"/>
<accession>D8J9W7</accession>
<reference evidence="1 3" key="1">
    <citation type="journal article" date="2010" name="J. Bacteriol.">
        <title>Complete genome sequence of Halalkalicoccus jeotgali B3(T), an extremely halophilic archaeon.</title>
        <authorList>
            <person name="Roh S.W."/>
            <person name="Nam Y.D."/>
            <person name="Nam S.H."/>
            <person name="Choi S.H."/>
            <person name="Park H.S."/>
            <person name="Bae J.W."/>
        </authorList>
    </citation>
    <scope>NUCLEOTIDE SEQUENCE [LARGE SCALE GENOMIC DNA]</scope>
    <source>
        <strain evidence="1">B3</strain>
        <strain evidence="3">DSM 18796 / CECT 7217 / JCM 14584 / KCTC 4019 / B3</strain>
    </source>
</reference>
<reference evidence="2 4" key="2">
    <citation type="journal article" date="2014" name="PLoS Genet.">
        <title>Phylogenetically driven sequencing of extremely halophilic archaea reveals strategies for static and dynamic osmo-response.</title>
        <authorList>
            <person name="Becker E.A."/>
            <person name="Seitzer P.M."/>
            <person name="Tritt A."/>
            <person name="Larsen D."/>
            <person name="Krusor M."/>
            <person name="Yao A.I."/>
            <person name="Wu D."/>
            <person name="Madern D."/>
            <person name="Eisen J.A."/>
            <person name="Darling A.E."/>
            <person name="Facciotti M.T."/>
        </authorList>
    </citation>
    <scope>NUCLEOTIDE SEQUENCE [LARGE SCALE GENOMIC DNA]</scope>
    <source>
        <strain evidence="2">B3</strain>
        <strain evidence="4">DSM 18796 / CECT 7217 / JCM 14584 / KCTC 4019 / B3</strain>
    </source>
</reference>
<dbReference type="AlphaFoldDB" id="D8J9W7"/>
<dbReference type="Proteomes" id="UP000000390">
    <property type="component" value="Chromosome"/>
</dbReference>
<dbReference type="EMBL" id="AOHV01000010">
    <property type="protein sequence ID" value="ELY40203.1"/>
    <property type="molecule type" value="Genomic_DNA"/>
</dbReference>
<keyword evidence="4" id="KW-1185">Reference proteome</keyword>
<evidence type="ECO:0000313" key="4">
    <source>
        <dbReference type="Proteomes" id="UP000011645"/>
    </source>
</evidence>
<dbReference type="STRING" id="795797.HacjB3_05490"/>
<dbReference type="EMBL" id="CP002062">
    <property type="protein sequence ID" value="ADJ14489.1"/>
    <property type="molecule type" value="Genomic_DNA"/>
</dbReference>
<dbReference type="HOGENOM" id="CLU_2839268_0_0_2"/>
<name>D8J9W7_HALJB</name>
<dbReference type="RefSeq" id="WP_008414632.1">
    <property type="nucleotide sequence ID" value="NC_014297.1"/>
</dbReference>
<dbReference type="GeneID" id="9418902"/>
<sequence length="65" mass="7524">MSEETHTVTDYDPGPFERFPHIQYRCQCGASTIVIGWEIEAVVCDRCSEFMEHGTDLYHPRFSTP</sequence>
<evidence type="ECO:0000313" key="3">
    <source>
        <dbReference type="Proteomes" id="UP000000390"/>
    </source>
</evidence>
<protein>
    <submittedName>
        <fullName evidence="1">Uncharacterized protein</fullName>
    </submittedName>
</protein>
<dbReference type="Proteomes" id="UP000011645">
    <property type="component" value="Unassembled WGS sequence"/>
</dbReference>
<evidence type="ECO:0000313" key="2">
    <source>
        <dbReference type="EMBL" id="ELY40203.1"/>
    </source>
</evidence>
<gene>
    <name evidence="1" type="ordered locus">HacjB3_05490</name>
    <name evidence="2" type="ORF">C497_03865</name>
</gene>
<evidence type="ECO:0000313" key="1">
    <source>
        <dbReference type="EMBL" id="ADJ14489.1"/>
    </source>
</evidence>
<organism evidence="1 3">
    <name type="scientific">Halalkalicoccus jeotgali (strain DSM 18796 / CECT 7217 / JCM 14584 / KCTC 4019 / B3)</name>
    <dbReference type="NCBI Taxonomy" id="795797"/>
    <lineage>
        <taxon>Archaea</taxon>
        <taxon>Methanobacteriati</taxon>
        <taxon>Methanobacteriota</taxon>
        <taxon>Stenosarchaea group</taxon>
        <taxon>Halobacteria</taxon>
        <taxon>Halobacteriales</taxon>
        <taxon>Halococcaceae</taxon>
        <taxon>Halalkalicoccus</taxon>
    </lineage>
</organism>